<evidence type="ECO:0000313" key="9">
    <source>
        <dbReference type="Proteomes" id="UP001303046"/>
    </source>
</evidence>
<dbReference type="SUPFAM" id="SSF63712">
    <property type="entry name" value="Nicotinic receptor ligand binding domain-like"/>
    <property type="match status" value="1"/>
</dbReference>
<organism evidence="8 9">
    <name type="scientific">Necator americanus</name>
    <name type="common">Human hookworm</name>
    <dbReference type="NCBI Taxonomy" id="51031"/>
    <lineage>
        <taxon>Eukaryota</taxon>
        <taxon>Metazoa</taxon>
        <taxon>Ecdysozoa</taxon>
        <taxon>Nematoda</taxon>
        <taxon>Chromadorea</taxon>
        <taxon>Rhabditida</taxon>
        <taxon>Rhabditina</taxon>
        <taxon>Rhabditomorpha</taxon>
        <taxon>Strongyloidea</taxon>
        <taxon>Ancylostomatidae</taxon>
        <taxon>Bunostominae</taxon>
        <taxon>Necator</taxon>
    </lineage>
</organism>
<name>A0ABR1CS54_NECAM</name>
<dbReference type="InterPro" id="IPR036719">
    <property type="entry name" value="Neuro-gated_channel_TM_sf"/>
</dbReference>
<keyword evidence="5" id="KW-0407">Ion channel</keyword>
<reference evidence="8 9" key="1">
    <citation type="submission" date="2023-08" db="EMBL/GenBank/DDBJ databases">
        <title>A Necator americanus chromosomal reference genome.</title>
        <authorList>
            <person name="Ilik V."/>
            <person name="Petrzelkova K.J."/>
            <person name="Pardy F."/>
            <person name="Fuh T."/>
            <person name="Niatou-Singa F.S."/>
            <person name="Gouil Q."/>
            <person name="Baker L."/>
            <person name="Ritchie M.E."/>
            <person name="Jex A.R."/>
            <person name="Gazzola D."/>
            <person name="Li H."/>
            <person name="Toshio Fujiwara R."/>
            <person name="Zhan B."/>
            <person name="Aroian R.V."/>
            <person name="Pafco B."/>
            <person name="Schwarz E.M."/>
        </authorList>
    </citation>
    <scope>NUCLEOTIDE SEQUENCE [LARGE SCALE GENOMIC DNA]</scope>
    <source>
        <strain evidence="8 9">Aroian</strain>
        <tissue evidence="8">Whole animal</tissue>
    </source>
</reference>
<evidence type="ECO:0000256" key="5">
    <source>
        <dbReference type="RuleBase" id="RU000687"/>
    </source>
</evidence>
<dbReference type="Gene3D" id="2.70.170.10">
    <property type="entry name" value="Neurotransmitter-gated ion-channel ligand-binding domain"/>
    <property type="match status" value="1"/>
</dbReference>
<dbReference type="Pfam" id="PF02931">
    <property type="entry name" value="Neur_chan_LBD"/>
    <property type="match status" value="1"/>
</dbReference>
<evidence type="ECO:0000256" key="1">
    <source>
        <dbReference type="ARBA" id="ARBA00004141"/>
    </source>
</evidence>
<comment type="caution">
    <text evidence="8">The sequence shown here is derived from an EMBL/GenBank/DDBJ whole genome shotgun (WGS) entry which is preliminary data.</text>
</comment>
<accession>A0ABR1CS54</accession>
<keyword evidence="4 5" id="KW-0472">Membrane</keyword>
<dbReference type="InterPro" id="IPR038050">
    <property type="entry name" value="Neuro_actylchol_rec"/>
</dbReference>
<evidence type="ECO:0000256" key="2">
    <source>
        <dbReference type="ARBA" id="ARBA00022692"/>
    </source>
</evidence>
<dbReference type="InterPro" id="IPR036734">
    <property type="entry name" value="Neur_chan_lig-bd_sf"/>
</dbReference>
<keyword evidence="5" id="KW-0406">Ion transport</keyword>
<keyword evidence="5" id="KW-0732">Signal</keyword>
<feature type="transmembrane region" description="Helical" evidence="5">
    <location>
        <begin position="262"/>
        <end position="280"/>
    </location>
</feature>
<protein>
    <recommendedName>
        <fullName evidence="10">Neurotransmitter-gated ion-channel ligand binding domain protein</fullName>
    </recommendedName>
</protein>
<dbReference type="InterPro" id="IPR006202">
    <property type="entry name" value="Neur_chan_lig-bd"/>
</dbReference>
<dbReference type="PRINTS" id="PR00252">
    <property type="entry name" value="NRIONCHANNEL"/>
</dbReference>
<feature type="chain" id="PRO_5044964743" description="Neurotransmitter-gated ion-channel ligand binding domain protein" evidence="5">
    <location>
        <begin position="20"/>
        <end position="412"/>
    </location>
</feature>
<dbReference type="InterPro" id="IPR006201">
    <property type="entry name" value="Neur_channel"/>
</dbReference>
<dbReference type="InterPro" id="IPR006029">
    <property type="entry name" value="Neurotrans-gated_channel_TM"/>
</dbReference>
<evidence type="ECO:0000256" key="4">
    <source>
        <dbReference type="ARBA" id="ARBA00023136"/>
    </source>
</evidence>
<evidence type="ECO:0000256" key="3">
    <source>
        <dbReference type="ARBA" id="ARBA00022989"/>
    </source>
</evidence>
<sequence>MFVVMFCAVLVCSILTVVAEKDVFAEISTDYNKAIRPKYDASYTTNVTVKLVLFSLLSVNEQMQTVRFVIDMAVQWIDPLLTWTAASSPSTTLKISEQKVWIPDVTLFTAVSKKDLISNEHRLVVLMNNGTVVKSGPQIVSHQCQINILKFPFDDQTCTFSLGSWVYTNANLRLFTPFEQYELSEDFTGNTQWKLLSLKAELTVDSTYEEGDFDVLLLTVHLRRHPQFYILAIIVPSFVCTFLCLNGLFLPSEISGLSIEKVSLGVCTLLAMALILQSVTGTMPKSQKLALLGVYVLAQTILCGVAVLVTSIYLIIHERAVTRSWNPPRCLSTTFLNRKYDRKITHSDGTQQDDQRSTRISPYLATISSFLHETSSDSRSERMWARIFDRINVLTLIVFQLANLIVTLVILL</sequence>
<gene>
    <name evidence="8" type="primary">Necator_chrIII.g9952</name>
    <name evidence="8" type="ORF">RB195_009187</name>
</gene>
<proteinExistence type="inferred from homology"/>
<evidence type="ECO:0000259" key="7">
    <source>
        <dbReference type="Pfam" id="PF02932"/>
    </source>
</evidence>
<evidence type="ECO:0008006" key="10">
    <source>
        <dbReference type="Google" id="ProtNLM"/>
    </source>
</evidence>
<feature type="signal peptide" evidence="5">
    <location>
        <begin position="1"/>
        <end position="19"/>
    </location>
</feature>
<keyword evidence="5" id="KW-0813">Transport</keyword>
<feature type="transmembrane region" description="Helical" evidence="5">
    <location>
        <begin position="292"/>
        <end position="316"/>
    </location>
</feature>
<dbReference type="Proteomes" id="UP001303046">
    <property type="component" value="Unassembled WGS sequence"/>
</dbReference>
<keyword evidence="3 5" id="KW-1133">Transmembrane helix</keyword>
<dbReference type="PANTHER" id="PTHR18945">
    <property type="entry name" value="NEUROTRANSMITTER GATED ION CHANNEL"/>
    <property type="match status" value="1"/>
</dbReference>
<comment type="similarity">
    <text evidence="5">Belongs to the ligand-gated ion channel (TC 1.A.9) family.</text>
</comment>
<keyword evidence="2 5" id="KW-0812">Transmembrane</keyword>
<dbReference type="EMBL" id="JAVFWL010000003">
    <property type="protein sequence ID" value="KAK6741178.1"/>
    <property type="molecule type" value="Genomic_DNA"/>
</dbReference>
<evidence type="ECO:0000259" key="6">
    <source>
        <dbReference type="Pfam" id="PF02931"/>
    </source>
</evidence>
<dbReference type="InterPro" id="IPR018000">
    <property type="entry name" value="Neurotransmitter_ion_chnl_CS"/>
</dbReference>
<feature type="domain" description="Neurotransmitter-gated ion-channel ligand-binding" evidence="6">
    <location>
        <begin position="21"/>
        <end position="226"/>
    </location>
</feature>
<dbReference type="SUPFAM" id="SSF90112">
    <property type="entry name" value="Neurotransmitter-gated ion-channel transmembrane pore"/>
    <property type="match status" value="1"/>
</dbReference>
<keyword evidence="9" id="KW-1185">Reference proteome</keyword>
<dbReference type="CDD" id="cd19051">
    <property type="entry name" value="LGIC_TM_cation"/>
    <property type="match status" value="1"/>
</dbReference>
<comment type="subcellular location">
    <subcellularLocation>
        <location evidence="1">Membrane</location>
        <topology evidence="1">Multi-pass membrane protein</topology>
    </subcellularLocation>
</comment>
<dbReference type="Pfam" id="PF02932">
    <property type="entry name" value="Neur_chan_memb"/>
    <property type="match status" value="1"/>
</dbReference>
<dbReference type="PROSITE" id="PS00236">
    <property type="entry name" value="NEUROTR_ION_CHANNEL"/>
    <property type="match status" value="1"/>
</dbReference>
<feature type="domain" description="Neurotransmitter-gated ion-channel transmembrane" evidence="7">
    <location>
        <begin position="233"/>
        <end position="323"/>
    </location>
</feature>
<feature type="transmembrane region" description="Helical" evidence="5">
    <location>
        <begin position="228"/>
        <end position="250"/>
    </location>
</feature>
<evidence type="ECO:0000313" key="8">
    <source>
        <dbReference type="EMBL" id="KAK6741178.1"/>
    </source>
</evidence>
<dbReference type="CDD" id="cd18989">
    <property type="entry name" value="LGIC_ECD_cation"/>
    <property type="match status" value="1"/>
</dbReference>
<feature type="transmembrane region" description="Helical" evidence="5">
    <location>
        <begin position="391"/>
        <end position="411"/>
    </location>
</feature>
<dbReference type="Gene3D" id="1.20.58.390">
    <property type="entry name" value="Neurotransmitter-gated ion-channel transmembrane domain"/>
    <property type="match status" value="1"/>
</dbReference>